<evidence type="ECO:0000256" key="1">
    <source>
        <dbReference type="SAM" id="MobiDB-lite"/>
    </source>
</evidence>
<keyword evidence="2" id="KW-1133">Transmembrane helix</keyword>
<dbReference type="RefSeq" id="WP_268755529.1">
    <property type="nucleotide sequence ID" value="NZ_CP113836.1"/>
</dbReference>
<organism evidence="4 5">
    <name type="scientific">Amycolatopsis cynarae</name>
    <dbReference type="NCBI Taxonomy" id="2995223"/>
    <lineage>
        <taxon>Bacteria</taxon>
        <taxon>Bacillati</taxon>
        <taxon>Actinomycetota</taxon>
        <taxon>Actinomycetes</taxon>
        <taxon>Pseudonocardiales</taxon>
        <taxon>Pseudonocardiaceae</taxon>
        <taxon>Amycolatopsis</taxon>
    </lineage>
</organism>
<feature type="transmembrane region" description="Helical" evidence="2">
    <location>
        <begin position="43"/>
        <end position="63"/>
    </location>
</feature>
<dbReference type="Proteomes" id="UP001163203">
    <property type="component" value="Chromosome"/>
</dbReference>
<dbReference type="InterPro" id="IPR025328">
    <property type="entry name" value="DUF4234"/>
</dbReference>
<dbReference type="Pfam" id="PF14018">
    <property type="entry name" value="DUF4234"/>
    <property type="match status" value="1"/>
</dbReference>
<accession>A0ABY7B2B2</accession>
<feature type="region of interest" description="Disordered" evidence="1">
    <location>
        <begin position="1"/>
        <end position="25"/>
    </location>
</feature>
<gene>
    <name evidence="4" type="ORF">ORV05_31470</name>
</gene>
<protein>
    <submittedName>
        <fullName evidence="4">DUF4234 domain-containing protein</fullName>
    </submittedName>
</protein>
<feature type="transmembrane region" description="Helical" evidence="2">
    <location>
        <begin position="84"/>
        <end position="102"/>
    </location>
</feature>
<evidence type="ECO:0000256" key="2">
    <source>
        <dbReference type="SAM" id="Phobius"/>
    </source>
</evidence>
<keyword evidence="5" id="KW-1185">Reference proteome</keyword>
<feature type="domain" description="DUF4234" evidence="3">
    <location>
        <begin position="42"/>
        <end position="109"/>
    </location>
</feature>
<name>A0ABY7B2B2_9PSEU</name>
<keyword evidence="2" id="KW-0472">Membrane</keyword>
<evidence type="ECO:0000259" key="3">
    <source>
        <dbReference type="Pfam" id="PF14018"/>
    </source>
</evidence>
<proteinExistence type="predicted"/>
<feature type="compositionally biased region" description="Polar residues" evidence="1">
    <location>
        <begin position="1"/>
        <end position="23"/>
    </location>
</feature>
<feature type="transmembrane region" description="Helical" evidence="2">
    <location>
        <begin position="122"/>
        <end position="140"/>
    </location>
</feature>
<dbReference type="EMBL" id="CP113836">
    <property type="protein sequence ID" value="WAL65368.1"/>
    <property type="molecule type" value="Genomic_DNA"/>
</dbReference>
<reference evidence="4" key="1">
    <citation type="submission" date="2022-11" db="EMBL/GenBank/DDBJ databases">
        <authorList>
            <person name="Mo P."/>
        </authorList>
    </citation>
    <scope>NUCLEOTIDE SEQUENCE</scope>
    <source>
        <strain evidence="4">HUAS 11-8</strain>
    </source>
</reference>
<sequence>MTQPDPYQPVQQPSPTMAGQPASSVVGGQPVATGIAMKKRNPVAVWLLWPFLTLGIYSLVWYYKIHKEMAEFDRRRQVPVAGPMLVLLFLGWTVIAPLVSLYNCGTRIRNAQRAAGLQPTCSPVAGLLLMLVFGIGVLYYQSELNKVCDAGGVPEGQQVPLYV</sequence>
<evidence type="ECO:0000313" key="5">
    <source>
        <dbReference type="Proteomes" id="UP001163203"/>
    </source>
</evidence>
<evidence type="ECO:0000313" key="4">
    <source>
        <dbReference type="EMBL" id="WAL65368.1"/>
    </source>
</evidence>
<keyword evidence="2" id="KW-0812">Transmembrane</keyword>